<feature type="compositionally biased region" description="Low complexity" evidence="1">
    <location>
        <begin position="301"/>
        <end position="314"/>
    </location>
</feature>
<dbReference type="KEGG" id="vg:36842589"/>
<feature type="region of interest" description="Disordered" evidence="1">
    <location>
        <begin position="89"/>
        <end position="110"/>
    </location>
</feature>
<sequence length="472" mass="49631">MYTAGSRNDGGAGHIGSPTLPASRPLCIPVRFQPLGGTTSGPRWVGGTGALAAAASALPSPLDDDDDGRDDGRGMAVAARYGMTEACAPDAGNANVPPPTPAPVDGALTTPSAQTQRPWLWPIIGALVLVLVLCGGGAAWIVWQKRQRAQASAVALAPADARASDAVPNGGVTSNGIATSSSLLSSSSLTTMPASPLLQSPVYTDRNEAFVAQPLSLPFGPVSQAGLASSASWASTNTAAATAQWAQPLGQPAMSVLAGSPRQQQHQQQQQSHHGSHTMAKANGQGQARGTYVMVERPPLRMRNVTAATRRANAYSDDEEDEDDNRRDGGNKNGHKNDRQSTRTQSRSASRSDLWTRRAPSQFRQVPMSPQESHYGENPVALPRRDADGYGNGRVQPQRHSHPAELIDKSDHVGGGDGDDEDSLIGGVADYWADAERARQTYFASPQERAAHAMNLGPHAYSPDGTPMPLRS</sequence>
<dbReference type="Proteomes" id="UP000249287">
    <property type="component" value="Segment"/>
</dbReference>
<reference evidence="3" key="1">
    <citation type="journal article" date="2018" name="Nat. Commun.">
        <title>Diversity and evolution of the emerging Pandoraviridae family.</title>
        <authorList>
            <person name="Legendre M."/>
            <person name="Fabre E."/>
            <person name="Poirot O."/>
            <person name="Jeudy S."/>
            <person name="Lartigue A."/>
            <person name="Alempic J.M."/>
            <person name="Beucher L."/>
            <person name="Philippe N."/>
            <person name="Bertaux L."/>
            <person name="Christo-Foroux E."/>
            <person name="Labadie K."/>
            <person name="Coute Y."/>
            <person name="Abergel C."/>
            <person name="Claverie J.M."/>
        </authorList>
    </citation>
    <scope>NUCLEOTIDE SEQUENCE [LARGE SCALE GENOMIC DNA]</scope>
    <source>
        <strain evidence="3">Neocaledonia</strain>
    </source>
</reference>
<gene>
    <name evidence="3" type="ORF">pneo_cds_269</name>
</gene>
<dbReference type="GeneID" id="36842589"/>
<proteinExistence type="predicted"/>
<dbReference type="EMBL" id="MG011690">
    <property type="protein sequence ID" value="AVK75876.1"/>
    <property type="molecule type" value="Genomic_DNA"/>
</dbReference>
<feature type="compositionally biased region" description="Polar residues" evidence="1">
    <location>
        <begin position="362"/>
        <end position="372"/>
    </location>
</feature>
<feature type="compositionally biased region" description="Basic and acidic residues" evidence="1">
    <location>
        <begin position="324"/>
        <end position="341"/>
    </location>
</feature>
<feature type="compositionally biased region" description="Low complexity" evidence="1">
    <location>
        <begin position="342"/>
        <end position="352"/>
    </location>
</feature>
<feature type="region of interest" description="Disordered" evidence="1">
    <location>
        <begin position="257"/>
        <end position="402"/>
    </location>
</feature>
<feature type="compositionally biased region" description="Low complexity" evidence="1">
    <location>
        <begin position="263"/>
        <end position="273"/>
    </location>
</feature>
<evidence type="ECO:0000313" key="3">
    <source>
        <dbReference type="EMBL" id="AVK75876.1"/>
    </source>
</evidence>
<keyword evidence="2" id="KW-1133">Transmembrane helix</keyword>
<feature type="transmembrane region" description="Helical" evidence="2">
    <location>
        <begin position="119"/>
        <end position="143"/>
    </location>
</feature>
<protein>
    <submittedName>
        <fullName evidence="3">Uncharacterized protein</fullName>
    </submittedName>
</protein>
<keyword evidence="2" id="KW-0472">Membrane</keyword>
<organism evidence="3">
    <name type="scientific">Pandoravirus neocaledonia</name>
    <dbReference type="NCBI Taxonomy" id="2107708"/>
    <lineage>
        <taxon>Viruses</taxon>
        <taxon>Pandoravirus</taxon>
    </lineage>
</organism>
<name>A0A2U7UBQ9_9VIRU</name>
<accession>A0A2U7UBQ9</accession>
<evidence type="ECO:0000256" key="2">
    <source>
        <dbReference type="SAM" id="Phobius"/>
    </source>
</evidence>
<keyword evidence="2" id="KW-0812">Transmembrane</keyword>
<dbReference type="RefSeq" id="YP_009481879.1">
    <property type="nucleotide sequence ID" value="NC_037666.1"/>
</dbReference>
<feature type="region of interest" description="Disordered" evidence="1">
    <location>
        <begin position="1"/>
        <end position="20"/>
    </location>
</feature>
<evidence type="ECO:0000256" key="1">
    <source>
        <dbReference type="SAM" id="MobiDB-lite"/>
    </source>
</evidence>